<dbReference type="EMBL" id="ACBX02000035">
    <property type="protein sequence ID" value="EFB34491.1"/>
    <property type="molecule type" value="Genomic_DNA"/>
</dbReference>
<dbReference type="HOGENOM" id="CLU_2992862_0_0_10"/>
<organism evidence="1 2">
    <name type="scientific">Segatella copri DSM 18205</name>
    <dbReference type="NCBI Taxonomy" id="537011"/>
    <lineage>
        <taxon>Bacteria</taxon>
        <taxon>Pseudomonadati</taxon>
        <taxon>Bacteroidota</taxon>
        <taxon>Bacteroidia</taxon>
        <taxon>Bacteroidales</taxon>
        <taxon>Prevotellaceae</taxon>
        <taxon>Segatella</taxon>
    </lineage>
</organism>
<keyword evidence="2" id="KW-1185">Reference proteome</keyword>
<gene>
    <name evidence="1" type="ORF">PREVCOP_05925</name>
</gene>
<name>D1PFB8_9BACT</name>
<comment type="caution">
    <text evidence="1">The sequence shown here is derived from an EMBL/GenBank/DDBJ whole genome shotgun (WGS) entry which is preliminary data.</text>
</comment>
<accession>D1PFB8</accession>
<reference evidence="1" key="1">
    <citation type="submission" date="2009-11" db="EMBL/GenBank/DDBJ databases">
        <authorList>
            <person name="Weinstock G."/>
            <person name="Sodergren E."/>
            <person name="Clifton S."/>
            <person name="Fulton L."/>
            <person name="Fulton B."/>
            <person name="Courtney L."/>
            <person name="Fronick C."/>
            <person name="Harrison M."/>
            <person name="Strong C."/>
            <person name="Farmer C."/>
            <person name="Delahaunty K."/>
            <person name="Markovic C."/>
            <person name="Hall O."/>
            <person name="Minx P."/>
            <person name="Tomlinson C."/>
            <person name="Mitreva M."/>
            <person name="Nelson J."/>
            <person name="Hou S."/>
            <person name="Wollam A."/>
            <person name="Pepin K.H."/>
            <person name="Johnson M."/>
            <person name="Bhonagiri V."/>
            <person name="Nash W.E."/>
            <person name="Warren W."/>
            <person name="Chinwalla A."/>
            <person name="Mardis E.R."/>
            <person name="Wilson R.K."/>
        </authorList>
    </citation>
    <scope>NUCLEOTIDE SEQUENCE [LARGE SCALE GENOMIC DNA]</scope>
    <source>
        <strain evidence="1">DSM 18205</strain>
    </source>
</reference>
<protein>
    <submittedName>
        <fullName evidence="1">Uncharacterized protein</fullName>
    </submittedName>
</protein>
<dbReference type="STRING" id="537011.PREVCOP_05925"/>
<evidence type="ECO:0000313" key="2">
    <source>
        <dbReference type="Proteomes" id="UP000004477"/>
    </source>
</evidence>
<dbReference type="PaxDb" id="537011-PREVCOP_05925"/>
<dbReference type="AlphaFoldDB" id="D1PFB8"/>
<sequence>MRKTDLYLLEYIQTEMSQSQIMPQMIQYTVFYDALGHKEAVHEEKHFADYLLSYPYA</sequence>
<dbReference type="Proteomes" id="UP000004477">
    <property type="component" value="Unassembled WGS sequence"/>
</dbReference>
<proteinExistence type="predicted"/>
<evidence type="ECO:0000313" key="1">
    <source>
        <dbReference type="EMBL" id="EFB34491.1"/>
    </source>
</evidence>